<evidence type="ECO:0000313" key="2">
    <source>
        <dbReference type="EMBL" id="KAF4626422.1"/>
    </source>
</evidence>
<reference evidence="2 3" key="1">
    <citation type="submission" date="2020-03" db="EMBL/GenBank/DDBJ databases">
        <title>Draft Genome Sequence of Cudoniella acicularis.</title>
        <authorList>
            <person name="Buettner E."/>
            <person name="Kellner H."/>
        </authorList>
    </citation>
    <scope>NUCLEOTIDE SEQUENCE [LARGE SCALE GENOMIC DNA]</scope>
    <source>
        <strain evidence="2 3">DSM 108380</strain>
    </source>
</reference>
<feature type="compositionally biased region" description="Polar residues" evidence="1">
    <location>
        <begin position="1"/>
        <end position="10"/>
    </location>
</feature>
<dbReference type="Proteomes" id="UP000566819">
    <property type="component" value="Unassembled WGS sequence"/>
</dbReference>
<feature type="compositionally biased region" description="Polar residues" evidence="1">
    <location>
        <begin position="24"/>
        <end position="56"/>
    </location>
</feature>
<comment type="caution">
    <text evidence="2">The sequence shown here is derived from an EMBL/GenBank/DDBJ whole genome shotgun (WGS) entry which is preliminary data.</text>
</comment>
<evidence type="ECO:0000256" key="1">
    <source>
        <dbReference type="SAM" id="MobiDB-lite"/>
    </source>
</evidence>
<dbReference type="EMBL" id="JAAMPI010001155">
    <property type="protein sequence ID" value="KAF4626422.1"/>
    <property type="molecule type" value="Genomic_DNA"/>
</dbReference>
<keyword evidence="3" id="KW-1185">Reference proteome</keyword>
<accession>A0A8H4RDZ6</accession>
<name>A0A8H4RDZ6_9HELO</name>
<feature type="compositionally biased region" description="Low complexity" evidence="1">
    <location>
        <begin position="12"/>
        <end position="23"/>
    </location>
</feature>
<dbReference type="OrthoDB" id="3538056at2759"/>
<protein>
    <submittedName>
        <fullName evidence="2">Uncharacterized protein</fullName>
    </submittedName>
</protein>
<proteinExistence type="predicted"/>
<feature type="region of interest" description="Disordered" evidence="1">
    <location>
        <begin position="1"/>
        <end position="58"/>
    </location>
</feature>
<evidence type="ECO:0000313" key="3">
    <source>
        <dbReference type="Proteomes" id="UP000566819"/>
    </source>
</evidence>
<dbReference type="AlphaFoldDB" id="A0A8H4RDZ6"/>
<gene>
    <name evidence="2" type="ORF">G7Y89_g11737</name>
</gene>
<organism evidence="2 3">
    <name type="scientific">Cudoniella acicularis</name>
    <dbReference type="NCBI Taxonomy" id="354080"/>
    <lineage>
        <taxon>Eukaryota</taxon>
        <taxon>Fungi</taxon>
        <taxon>Dikarya</taxon>
        <taxon>Ascomycota</taxon>
        <taxon>Pezizomycotina</taxon>
        <taxon>Leotiomycetes</taxon>
        <taxon>Helotiales</taxon>
        <taxon>Tricladiaceae</taxon>
        <taxon>Cudoniella</taxon>
    </lineage>
</organism>
<sequence length="122" mass="13470">MSLSSTQVTHGSVKSSSLSKPSKQTANSQCTNTTVTNDPASSTFHQTYSFPSSSTGNKDHSVWRIAAYAIDIANPNPEYRYNTSEESIRAHTTNMRSYLDEIDKHIVQSQTRCGQIVVNKPN</sequence>